<dbReference type="RefSeq" id="WP_176942249.1">
    <property type="nucleotide sequence ID" value="NZ_JABZEC010000002.1"/>
</dbReference>
<proteinExistence type="inferred from homology"/>
<dbReference type="PANTHER" id="PTHR42920:SF5">
    <property type="entry name" value="EAMA DOMAIN-CONTAINING PROTEIN"/>
    <property type="match status" value="1"/>
</dbReference>
<keyword evidence="10" id="KW-1185">Reference proteome</keyword>
<accession>A0A850R5F9</accession>
<feature type="transmembrane region" description="Helical" evidence="7">
    <location>
        <begin position="81"/>
        <end position="98"/>
    </location>
</feature>
<feature type="transmembrane region" description="Helical" evidence="7">
    <location>
        <begin position="137"/>
        <end position="160"/>
    </location>
</feature>
<feature type="domain" description="EamA" evidence="8">
    <location>
        <begin position="25"/>
        <end position="152"/>
    </location>
</feature>
<dbReference type="Pfam" id="PF00892">
    <property type="entry name" value="EamA"/>
    <property type="match status" value="2"/>
</dbReference>
<comment type="subcellular location">
    <subcellularLocation>
        <location evidence="1">Cell membrane</location>
        <topology evidence="1">Multi-pass membrane protein</topology>
    </subcellularLocation>
</comment>
<dbReference type="AlphaFoldDB" id="A0A850R5F9"/>
<evidence type="ECO:0000256" key="3">
    <source>
        <dbReference type="ARBA" id="ARBA00022475"/>
    </source>
</evidence>
<evidence type="ECO:0000259" key="8">
    <source>
        <dbReference type="Pfam" id="PF00892"/>
    </source>
</evidence>
<dbReference type="EMBL" id="JABZEC010000002">
    <property type="protein sequence ID" value="NVY96087.1"/>
    <property type="molecule type" value="Genomic_DNA"/>
</dbReference>
<keyword evidence="6 7" id="KW-0472">Membrane</keyword>
<feature type="transmembrane region" description="Helical" evidence="7">
    <location>
        <begin position="52"/>
        <end position="69"/>
    </location>
</feature>
<dbReference type="InterPro" id="IPR000620">
    <property type="entry name" value="EamA_dom"/>
</dbReference>
<evidence type="ECO:0000256" key="2">
    <source>
        <dbReference type="ARBA" id="ARBA00007362"/>
    </source>
</evidence>
<feature type="transmembrane region" description="Helical" evidence="7">
    <location>
        <begin position="166"/>
        <end position="184"/>
    </location>
</feature>
<comment type="caution">
    <text evidence="9">The sequence shown here is derived from an EMBL/GenBank/DDBJ whole genome shotgun (WGS) entry which is preliminary data.</text>
</comment>
<feature type="transmembrane region" description="Helical" evidence="7">
    <location>
        <begin position="284"/>
        <end position="302"/>
    </location>
</feature>
<dbReference type="Proteomes" id="UP000563523">
    <property type="component" value="Unassembled WGS sequence"/>
</dbReference>
<evidence type="ECO:0000256" key="4">
    <source>
        <dbReference type="ARBA" id="ARBA00022692"/>
    </source>
</evidence>
<evidence type="ECO:0000313" key="9">
    <source>
        <dbReference type="EMBL" id="NVY96087.1"/>
    </source>
</evidence>
<evidence type="ECO:0000313" key="10">
    <source>
        <dbReference type="Proteomes" id="UP000563523"/>
    </source>
</evidence>
<keyword evidence="4 7" id="KW-0812">Transmembrane</keyword>
<keyword evidence="5 7" id="KW-1133">Transmembrane helix</keyword>
<feature type="transmembrane region" description="Helical" evidence="7">
    <location>
        <begin position="225"/>
        <end position="247"/>
    </location>
</feature>
<dbReference type="PANTHER" id="PTHR42920">
    <property type="entry name" value="OS03G0707200 PROTEIN-RELATED"/>
    <property type="match status" value="1"/>
</dbReference>
<feature type="transmembrane region" description="Helical" evidence="7">
    <location>
        <begin position="259"/>
        <end position="278"/>
    </location>
</feature>
<gene>
    <name evidence="9" type="ORF">HU830_02670</name>
</gene>
<feature type="transmembrane region" description="Helical" evidence="7">
    <location>
        <begin position="110"/>
        <end position="130"/>
    </location>
</feature>
<evidence type="ECO:0000256" key="5">
    <source>
        <dbReference type="ARBA" id="ARBA00022989"/>
    </source>
</evidence>
<evidence type="ECO:0000256" key="7">
    <source>
        <dbReference type="SAM" id="Phobius"/>
    </source>
</evidence>
<evidence type="ECO:0000256" key="1">
    <source>
        <dbReference type="ARBA" id="ARBA00004651"/>
    </source>
</evidence>
<dbReference type="GO" id="GO:0005886">
    <property type="term" value="C:plasma membrane"/>
    <property type="evidence" value="ECO:0007669"/>
    <property type="project" value="UniProtKB-SubCell"/>
</dbReference>
<name>A0A850R5F9_9LACO</name>
<comment type="similarity">
    <text evidence="2">Belongs to the EamA transporter family.</text>
</comment>
<keyword evidence="3" id="KW-1003">Cell membrane</keyword>
<feature type="transmembrane region" description="Helical" evidence="7">
    <location>
        <begin position="191"/>
        <end position="213"/>
    </location>
</feature>
<dbReference type="InterPro" id="IPR051258">
    <property type="entry name" value="Diverse_Substrate_Transporter"/>
</dbReference>
<feature type="transmembrane region" description="Helical" evidence="7">
    <location>
        <begin position="21"/>
        <end position="40"/>
    </location>
</feature>
<protein>
    <submittedName>
        <fullName evidence="9">DMT family transporter</fullName>
    </submittedName>
</protein>
<organism evidence="9 10">
    <name type="scientific">Bombilactobacillus apium</name>
    <dbReference type="NCBI Taxonomy" id="2675299"/>
    <lineage>
        <taxon>Bacteria</taxon>
        <taxon>Bacillati</taxon>
        <taxon>Bacillota</taxon>
        <taxon>Bacilli</taxon>
        <taxon>Lactobacillales</taxon>
        <taxon>Lactobacillaceae</taxon>
        <taxon>Bombilactobacillus</taxon>
    </lineage>
</organism>
<feature type="domain" description="EamA" evidence="8">
    <location>
        <begin position="163"/>
        <end position="298"/>
    </location>
</feature>
<dbReference type="InterPro" id="IPR037185">
    <property type="entry name" value="EmrE-like"/>
</dbReference>
<evidence type="ECO:0000256" key="6">
    <source>
        <dbReference type="ARBA" id="ARBA00023136"/>
    </source>
</evidence>
<reference evidence="9 10" key="1">
    <citation type="submission" date="2020-06" db="EMBL/GenBank/DDBJ databases">
        <authorList>
            <person name="Kang J."/>
        </authorList>
    </citation>
    <scope>NUCLEOTIDE SEQUENCE [LARGE SCALE GENOMIC DNA]</scope>
    <source>
        <strain evidence="9 10">DCY120</strain>
    </source>
</reference>
<dbReference type="SUPFAM" id="SSF103481">
    <property type="entry name" value="Multidrug resistance efflux transporter EmrE"/>
    <property type="match status" value="2"/>
</dbReference>
<sequence length="313" mass="34545">MQQPQKFSLSLPKKVVLSKGQADGVLLLVAIIWGSSYSFIKQATLAQMTPGMINLFRGLILAGLIALFFFQTIKTMTRQELKAGLIIGINSFILMQSQTLGIKSTKPSNAAFLTALYVVFVPFLAWIFFHEKPAPKVYWAIVLCILGMIFLTGIFRTGFILQAGDLWVLLTALMMGLEIIYYRIFNFQIRALPIAFLTGVVQIIGGLLFVGLLEKPSWNQVAWSQALLPLIILGIVTSFISQILQIIGQRYTDVTSTGLILMTESLFASLTSLVLGLEKLTADLVIGGSLILAALLLMQVSPQSLKRFLHQKT</sequence>